<keyword evidence="1" id="KW-0223">Dioxygenase</keyword>
<accession>A0A0M0J7L1</accession>
<dbReference type="GO" id="GO:0051213">
    <property type="term" value="F:dioxygenase activity"/>
    <property type="evidence" value="ECO:0007669"/>
    <property type="project" value="UniProtKB-KW"/>
</dbReference>
<dbReference type="Proteomes" id="UP000037460">
    <property type="component" value="Unassembled WGS sequence"/>
</dbReference>
<comment type="caution">
    <text evidence="1">The sequence shown here is derived from an EMBL/GenBank/DDBJ whole genome shotgun (WGS) entry which is preliminary data.</text>
</comment>
<dbReference type="Gene3D" id="2.60.120.330">
    <property type="entry name" value="B-lactam Antibiotic, Isopenicillin N Synthase, Chain"/>
    <property type="match status" value="1"/>
</dbReference>
<name>A0A0M0J7L1_9EUKA</name>
<protein>
    <submittedName>
        <fullName evidence="1">Dioxygenase-like protein</fullName>
    </submittedName>
</protein>
<dbReference type="SUPFAM" id="SSF51197">
    <property type="entry name" value="Clavaminate synthase-like"/>
    <property type="match status" value="1"/>
</dbReference>
<dbReference type="AlphaFoldDB" id="A0A0M0J7L1"/>
<gene>
    <name evidence="1" type="ORF">Ctob_005415</name>
</gene>
<keyword evidence="2" id="KW-1185">Reference proteome</keyword>
<sequence>MSEYIAAHGVQEALAAAVCEVLRTRPADPILGIRDILLAMEASKSSAKMAVPPEEPMKLPPVSTIAPVIDVSSWLNDPSSVEAQTACKALAESLKATGIALLRDSRVSEADEVAFLDLMEDYFAQPDELKMADVRKEFHYQVGATPSMVEIPICKTDAECIERIEGMPSEHKPLPISGPDPKWRFFWRIGERPKEVSGYEDLNAAPVHPAAFPRWGETMDRWGHLMLASVSTCAEMAAVGFGLPSSAITSLMEHGPHLLAPTGSDLGKHHEVNTILAGFHNDLNLLTIHGKSRYPGLHVWLRDGTKRRVAIPNGCLLVQAGMQMERLTGGQVIAGMHEVVVLPETVEVAERRAAAGRPPWRISSTLFAHVASTKELRPLGDFATDEALRLYPPMTAGEQVLSVLRKINLADPSKAPPSY</sequence>
<dbReference type="InterPro" id="IPR027443">
    <property type="entry name" value="IPNS-like_sf"/>
</dbReference>
<evidence type="ECO:0000313" key="1">
    <source>
        <dbReference type="EMBL" id="KOO22223.1"/>
    </source>
</evidence>
<dbReference type="OrthoDB" id="10248513at2759"/>
<organism evidence="1 2">
    <name type="scientific">Chrysochromulina tobinii</name>
    <dbReference type="NCBI Taxonomy" id="1460289"/>
    <lineage>
        <taxon>Eukaryota</taxon>
        <taxon>Haptista</taxon>
        <taxon>Haptophyta</taxon>
        <taxon>Prymnesiophyceae</taxon>
        <taxon>Prymnesiales</taxon>
        <taxon>Chrysochromulinaceae</taxon>
        <taxon>Chrysochromulina</taxon>
    </lineage>
</organism>
<evidence type="ECO:0000313" key="2">
    <source>
        <dbReference type="Proteomes" id="UP000037460"/>
    </source>
</evidence>
<reference evidence="2" key="1">
    <citation type="journal article" date="2015" name="PLoS Genet.">
        <title>Genome Sequence and Transcriptome Analyses of Chrysochromulina tobin: Metabolic Tools for Enhanced Algal Fitness in the Prominent Order Prymnesiales (Haptophyceae).</title>
        <authorList>
            <person name="Hovde B.T."/>
            <person name="Deodato C.R."/>
            <person name="Hunsperger H.M."/>
            <person name="Ryken S.A."/>
            <person name="Yost W."/>
            <person name="Jha R.K."/>
            <person name="Patterson J."/>
            <person name="Monnat R.J. Jr."/>
            <person name="Barlow S.B."/>
            <person name="Starkenburg S.R."/>
            <person name="Cattolico R.A."/>
        </authorList>
    </citation>
    <scope>NUCLEOTIDE SEQUENCE</scope>
    <source>
        <strain evidence="2">CCMP291</strain>
    </source>
</reference>
<keyword evidence="1" id="KW-0560">Oxidoreductase</keyword>
<proteinExistence type="predicted"/>
<dbReference type="EMBL" id="JWZX01003298">
    <property type="protein sequence ID" value="KOO22223.1"/>
    <property type="molecule type" value="Genomic_DNA"/>
</dbReference>